<evidence type="ECO:0000256" key="1">
    <source>
        <dbReference type="SAM" id="SignalP"/>
    </source>
</evidence>
<dbReference type="RefSeq" id="WP_138209977.1">
    <property type="nucleotide sequence ID" value="NZ_CBCRUQ010000017.1"/>
</dbReference>
<keyword evidence="1" id="KW-0732">Signal</keyword>
<reference evidence="2 3" key="1">
    <citation type="submission" date="2019-05" db="EMBL/GenBank/DDBJ databases">
        <authorList>
            <consortium name="Pathogen Informatics"/>
        </authorList>
    </citation>
    <scope>NUCLEOTIDE SEQUENCE [LARGE SCALE GENOMIC DNA]</scope>
    <source>
        <strain evidence="2 3">NCTC503</strain>
    </source>
</reference>
<feature type="signal peptide" evidence="1">
    <location>
        <begin position="1"/>
        <end position="24"/>
    </location>
</feature>
<keyword evidence="3" id="KW-1185">Reference proteome</keyword>
<evidence type="ECO:0000313" key="2">
    <source>
        <dbReference type="EMBL" id="VTQ88889.1"/>
    </source>
</evidence>
<dbReference type="OrthoDB" id="2364035at2"/>
<organism evidence="2 3">
    <name type="scientific">Hathewaya histolytica</name>
    <name type="common">Clostridium histolyticum</name>
    <dbReference type="NCBI Taxonomy" id="1498"/>
    <lineage>
        <taxon>Bacteria</taxon>
        <taxon>Bacillati</taxon>
        <taxon>Bacillota</taxon>
        <taxon>Clostridia</taxon>
        <taxon>Eubacteriales</taxon>
        <taxon>Clostridiaceae</taxon>
        <taxon>Hathewaya</taxon>
    </lineage>
</organism>
<dbReference type="AlphaFoldDB" id="A0A4U9RBH7"/>
<dbReference type="KEGG" id="hhw:NCTC503_01307"/>
<dbReference type="Proteomes" id="UP000308489">
    <property type="component" value="Chromosome 1"/>
</dbReference>
<accession>A0A4U9RBH7</accession>
<name>A0A4U9RBH7_HATHI</name>
<gene>
    <name evidence="2" type="ORF">NCTC503_01307</name>
</gene>
<sequence length="226" mass="24728">MFKKLLSLVLATSMVFSTGTSVFAAESTQTNSRQVALSQSEDLTNQLVNKVDPFVKLNNDGEFYITNEDKLSKLITQEELEIVKNQIVQTNSGIKESLKTSDTFHINQKIKSVTVSEFESNNNQTLYRAASKEGVNKVEWVWFGVRIYLSKSAVNHILNAGVTAGATYIGIKFPGVGKAIATAVSSYLITEFGTGYVSRAIYIDVGLKVPSMLNPGVVGIRTIGFQ</sequence>
<proteinExistence type="predicted"/>
<protein>
    <submittedName>
        <fullName evidence="2">Uncharacterized protein</fullName>
    </submittedName>
</protein>
<dbReference type="EMBL" id="LR590481">
    <property type="protein sequence ID" value="VTQ88889.1"/>
    <property type="molecule type" value="Genomic_DNA"/>
</dbReference>
<feature type="chain" id="PRO_5020691337" evidence="1">
    <location>
        <begin position="25"/>
        <end position="226"/>
    </location>
</feature>
<evidence type="ECO:0000313" key="3">
    <source>
        <dbReference type="Proteomes" id="UP000308489"/>
    </source>
</evidence>